<dbReference type="PANTHER" id="PTHR13318:SF92">
    <property type="entry name" value="F-BOX_LRR-REPEAT PROTEIN 8-RELATED"/>
    <property type="match status" value="1"/>
</dbReference>
<keyword evidence="2" id="KW-1185">Reference proteome</keyword>
<feature type="non-terminal residue" evidence="1">
    <location>
        <position position="1"/>
    </location>
</feature>
<dbReference type="InterPro" id="IPR032675">
    <property type="entry name" value="LRR_dom_sf"/>
</dbReference>
<evidence type="ECO:0000313" key="1">
    <source>
        <dbReference type="EMBL" id="OEL19819.1"/>
    </source>
</evidence>
<dbReference type="SUPFAM" id="SSF52047">
    <property type="entry name" value="RNI-like"/>
    <property type="match status" value="1"/>
</dbReference>
<name>A0A1E5V3T6_9POAL</name>
<reference evidence="1 2" key="1">
    <citation type="submission" date="2016-09" db="EMBL/GenBank/DDBJ databases">
        <title>The draft genome of Dichanthelium oligosanthes: A C3 panicoid grass species.</title>
        <authorList>
            <person name="Studer A.J."/>
            <person name="Schnable J.C."/>
            <person name="Brutnell T.P."/>
        </authorList>
    </citation>
    <scope>NUCLEOTIDE SEQUENCE [LARGE SCALE GENOMIC DNA]</scope>
    <source>
        <strain evidence="2">cv. Kellogg 1175</strain>
        <tissue evidence="1">Leaf</tissue>
    </source>
</reference>
<dbReference type="CDD" id="cd22159">
    <property type="entry name" value="F-box_AtTIR1-like"/>
    <property type="match status" value="1"/>
</dbReference>
<dbReference type="OrthoDB" id="692454at2759"/>
<dbReference type="GO" id="GO:0031146">
    <property type="term" value="P:SCF-dependent proteasomal ubiquitin-dependent protein catabolic process"/>
    <property type="evidence" value="ECO:0007669"/>
    <property type="project" value="TreeGrafter"/>
</dbReference>
<dbReference type="Gene3D" id="3.80.10.10">
    <property type="entry name" value="Ribonuclease Inhibitor"/>
    <property type="match status" value="1"/>
</dbReference>
<dbReference type="GO" id="GO:0019005">
    <property type="term" value="C:SCF ubiquitin ligase complex"/>
    <property type="evidence" value="ECO:0007669"/>
    <property type="project" value="TreeGrafter"/>
</dbReference>
<dbReference type="PANTHER" id="PTHR13318">
    <property type="entry name" value="PARTNER OF PAIRED, ISOFORM B-RELATED"/>
    <property type="match status" value="1"/>
</dbReference>
<accession>A0A1E5V3T6</accession>
<dbReference type="InterPro" id="IPR036047">
    <property type="entry name" value="F-box-like_dom_sf"/>
</dbReference>
<comment type="caution">
    <text evidence="1">The sequence shown here is derived from an EMBL/GenBank/DDBJ whole genome shotgun (WGS) entry which is preliminary data.</text>
</comment>
<gene>
    <name evidence="1" type="ORF">BAE44_0019163</name>
</gene>
<sequence length="225" mass="24117">ELAQQLCRYPRGLCPYAPRCRKPPPPPPSPSPALLVPPPLQLLSSIAKAAGEYHTADLPEELLALVFGLLGSGNRKRFSLICRRWLAAEAASRLRIVLDARSPLLADSTLPHLLVRFPAISTLTLKCDHLAESIGDPALALVVDCLSPGLHRLKLRSLRTVTDDGVATLIATAANLYKLSIGSYTFGAKGIEAVLSSCLLLEEFSIKCLRGLADLEPIAISAPCL</sequence>
<dbReference type="STRING" id="888268.A0A1E5V3T6"/>
<dbReference type="EMBL" id="LWDX02052493">
    <property type="protein sequence ID" value="OEL19819.1"/>
    <property type="molecule type" value="Genomic_DNA"/>
</dbReference>
<dbReference type="Proteomes" id="UP000095767">
    <property type="component" value="Unassembled WGS sequence"/>
</dbReference>
<protein>
    <submittedName>
        <fullName evidence="1">F-box protein</fullName>
    </submittedName>
</protein>
<organism evidence="1 2">
    <name type="scientific">Dichanthelium oligosanthes</name>
    <dbReference type="NCBI Taxonomy" id="888268"/>
    <lineage>
        <taxon>Eukaryota</taxon>
        <taxon>Viridiplantae</taxon>
        <taxon>Streptophyta</taxon>
        <taxon>Embryophyta</taxon>
        <taxon>Tracheophyta</taxon>
        <taxon>Spermatophyta</taxon>
        <taxon>Magnoliopsida</taxon>
        <taxon>Liliopsida</taxon>
        <taxon>Poales</taxon>
        <taxon>Poaceae</taxon>
        <taxon>PACMAD clade</taxon>
        <taxon>Panicoideae</taxon>
        <taxon>Panicodae</taxon>
        <taxon>Paniceae</taxon>
        <taxon>Dichantheliinae</taxon>
        <taxon>Dichanthelium</taxon>
    </lineage>
</organism>
<proteinExistence type="predicted"/>
<evidence type="ECO:0000313" key="2">
    <source>
        <dbReference type="Proteomes" id="UP000095767"/>
    </source>
</evidence>
<dbReference type="SUPFAM" id="SSF81383">
    <property type="entry name" value="F-box domain"/>
    <property type="match status" value="1"/>
</dbReference>
<dbReference type="AlphaFoldDB" id="A0A1E5V3T6"/>
<dbReference type="Gene3D" id="1.20.1280.50">
    <property type="match status" value="1"/>
</dbReference>